<name>A0A1D1W6P2_RAMVA</name>
<protein>
    <submittedName>
        <fullName evidence="1">Uncharacterized protein</fullName>
    </submittedName>
</protein>
<dbReference type="AlphaFoldDB" id="A0A1D1W6P2"/>
<comment type="caution">
    <text evidence="1">The sequence shown here is derived from an EMBL/GenBank/DDBJ whole genome shotgun (WGS) entry which is preliminary data.</text>
</comment>
<evidence type="ECO:0000313" key="2">
    <source>
        <dbReference type="Proteomes" id="UP000186922"/>
    </source>
</evidence>
<dbReference type="Proteomes" id="UP000186922">
    <property type="component" value="Unassembled WGS sequence"/>
</dbReference>
<proteinExistence type="predicted"/>
<gene>
    <name evidence="1" type="primary">RvY_18685-1</name>
    <name evidence="1" type="synonym">RvY_18685.1</name>
    <name evidence="1" type="ORF">RvY_18685</name>
</gene>
<organism evidence="1 2">
    <name type="scientific">Ramazzottius varieornatus</name>
    <name type="common">Water bear</name>
    <name type="synonym">Tardigrade</name>
    <dbReference type="NCBI Taxonomy" id="947166"/>
    <lineage>
        <taxon>Eukaryota</taxon>
        <taxon>Metazoa</taxon>
        <taxon>Ecdysozoa</taxon>
        <taxon>Tardigrada</taxon>
        <taxon>Eutardigrada</taxon>
        <taxon>Parachela</taxon>
        <taxon>Hypsibioidea</taxon>
        <taxon>Ramazzottiidae</taxon>
        <taxon>Ramazzottius</taxon>
    </lineage>
</organism>
<evidence type="ECO:0000313" key="1">
    <source>
        <dbReference type="EMBL" id="GAV09087.1"/>
    </source>
</evidence>
<accession>A0A1D1W6P2</accession>
<dbReference type="EMBL" id="BDGG01000020">
    <property type="protein sequence ID" value="GAV09087.1"/>
    <property type="molecule type" value="Genomic_DNA"/>
</dbReference>
<reference evidence="1 2" key="1">
    <citation type="journal article" date="2016" name="Nat. Commun.">
        <title>Extremotolerant tardigrade genome and improved radiotolerance of human cultured cells by tardigrade-unique protein.</title>
        <authorList>
            <person name="Hashimoto T."/>
            <person name="Horikawa D.D."/>
            <person name="Saito Y."/>
            <person name="Kuwahara H."/>
            <person name="Kozuka-Hata H."/>
            <person name="Shin-I T."/>
            <person name="Minakuchi Y."/>
            <person name="Ohishi K."/>
            <person name="Motoyama A."/>
            <person name="Aizu T."/>
            <person name="Enomoto A."/>
            <person name="Kondo K."/>
            <person name="Tanaka S."/>
            <person name="Hara Y."/>
            <person name="Koshikawa S."/>
            <person name="Sagara H."/>
            <person name="Miura T."/>
            <person name="Yokobori S."/>
            <person name="Miyagawa K."/>
            <person name="Suzuki Y."/>
            <person name="Kubo T."/>
            <person name="Oyama M."/>
            <person name="Kohara Y."/>
            <person name="Fujiyama A."/>
            <person name="Arakawa K."/>
            <person name="Katayama T."/>
            <person name="Toyoda A."/>
            <person name="Kunieda T."/>
        </authorList>
    </citation>
    <scope>NUCLEOTIDE SEQUENCE [LARGE SCALE GENOMIC DNA]</scope>
    <source>
        <strain evidence="1 2">YOKOZUNA-1</strain>
    </source>
</reference>
<keyword evidence="2" id="KW-1185">Reference proteome</keyword>
<sequence>MFTGKTSITVTVTPSASMCRLEAEEEKHLELLEKEELDAVREIVFEVFGIYVYGRLMYAPRIDLLSL</sequence>